<organism evidence="4 5">
    <name type="scientific">Mytilus edulis</name>
    <name type="common">Blue mussel</name>
    <dbReference type="NCBI Taxonomy" id="6550"/>
    <lineage>
        <taxon>Eukaryota</taxon>
        <taxon>Metazoa</taxon>
        <taxon>Spiralia</taxon>
        <taxon>Lophotrochozoa</taxon>
        <taxon>Mollusca</taxon>
        <taxon>Bivalvia</taxon>
        <taxon>Autobranchia</taxon>
        <taxon>Pteriomorphia</taxon>
        <taxon>Mytilida</taxon>
        <taxon>Mytiloidea</taxon>
        <taxon>Mytilidae</taxon>
        <taxon>Mytilinae</taxon>
        <taxon>Mytilus</taxon>
    </lineage>
</organism>
<comment type="caution">
    <text evidence="4">The sequence shown here is derived from an EMBL/GenBank/DDBJ whole genome shotgun (WGS) entry which is preliminary data.</text>
</comment>
<dbReference type="Proteomes" id="UP000683360">
    <property type="component" value="Unassembled WGS sequence"/>
</dbReference>
<name>A0A8S3QR31_MYTED</name>
<dbReference type="InterPro" id="IPR001878">
    <property type="entry name" value="Znf_CCHC"/>
</dbReference>
<keyword evidence="1" id="KW-0862">Zinc</keyword>
<keyword evidence="5" id="KW-1185">Reference proteome</keyword>
<dbReference type="EMBL" id="CAJPWZ010000625">
    <property type="protein sequence ID" value="CAG2197143.1"/>
    <property type="molecule type" value="Genomic_DNA"/>
</dbReference>
<evidence type="ECO:0000256" key="1">
    <source>
        <dbReference type="PROSITE-ProRule" id="PRU00047"/>
    </source>
</evidence>
<keyword evidence="1" id="KW-0863">Zinc-finger</keyword>
<evidence type="ECO:0000256" key="2">
    <source>
        <dbReference type="SAM" id="MobiDB-lite"/>
    </source>
</evidence>
<feature type="compositionally biased region" description="Basic and acidic residues" evidence="2">
    <location>
        <begin position="1725"/>
        <end position="1736"/>
    </location>
</feature>
<evidence type="ECO:0000313" key="5">
    <source>
        <dbReference type="Proteomes" id="UP000683360"/>
    </source>
</evidence>
<feature type="region of interest" description="Disordered" evidence="2">
    <location>
        <begin position="1"/>
        <end position="34"/>
    </location>
</feature>
<dbReference type="SMART" id="SM00343">
    <property type="entry name" value="ZnF_C2HC"/>
    <property type="match status" value="1"/>
</dbReference>
<protein>
    <recommendedName>
        <fullName evidence="3">CCHC-type domain-containing protein</fullName>
    </recommendedName>
</protein>
<feature type="compositionally biased region" description="Basic and acidic residues" evidence="2">
    <location>
        <begin position="1"/>
        <end position="28"/>
    </location>
</feature>
<reference evidence="4" key="1">
    <citation type="submission" date="2021-03" db="EMBL/GenBank/DDBJ databases">
        <authorList>
            <person name="Bekaert M."/>
        </authorList>
    </citation>
    <scope>NUCLEOTIDE SEQUENCE</scope>
</reference>
<dbReference type="GO" id="GO:0003676">
    <property type="term" value="F:nucleic acid binding"/>
    <property type="evidence" value="ECO:0007669"/>
    <property type="project" value="InterPro"/>
</dbReference>
<proteinExistence type="predicted"/>
<gene>
    <name evidence="4" type="ORF">MEDL_11969</name>
</gene>
<sequence length="1755" mass="202658">MREIEEQHRQDSVIKEKSSTSLPDKENITSDETTELKAMVQKLTAQLQEKETRTATHTKNPRSTTTFIPDETIIHRPNDRNIRRKSDKGDSICWRCGQQGHIAVGCRECTPDEVYNHISEISKIPITSVKAICSLLQRQPYIESLAKSTNVMEDIDIIGTDEKVDIRREQLRDPVIRYWIDNVMKKKLPRKEDIPAVPFHQDIFFNNIELPEDKIVYLYPEYKPLFLEKEWKRICLFEYHFHLYNNVNLEYEELTQQKWKIWKKLLHFTVSVDDVARQSKQTIQMKTERKELASDYETIRFWIDNKFHLANKIEQDICQQGIDLNIEHIFENIACFDCTRKCSHGEGIHVIVELPDMIEDFNLHDISLLMKSTIKNKHSIQCWSVIFCRPTSLTRYKNSKGSFNRFILRDDYINSRIHHHIVFTHIHQQEDNEIERIVESCPSCETNTDIEPLDWKCFNNLKEWQLGVPLHMQILFETFINSNSIKKSKDLKALVEQKISCMYSLYDTLLNVFNRTYIGVLQIRNTEELLLNYRNIQTVFDITSETGTTLSLKEAERQLKEKADPDLCYYNTYLKRHSFPYVTIDEQSKSRLCLRECVLVLMLDNLVRLRFHSDPDPGENRSQQICTLPVTIKGLPHDSNVTREWHDDMCDLVDNCNCRKRCNINKTDGLNSLTVLTEEESSDIKKFCQLIQWSIVECWETIKIGAAFSELDVSIESVEDDLFEIELQSFEEETPDNSTEIEDRTGIEEDITDLTRALLNAELPFDPESFILEADKRDIEDLHSVFHDESDNNDRDNSENNSEKIYPTLIEALNFKAYDAPSLLCRHPPPYTGRDDDESKLREILDDILIKSDQQQTYKDGQNRILFAPDHKIGKNLISLMKKCSKYQIFLPEFPILHLRKSRICNIFSGYKNAGLVHLLKYMRDDNTDEWSKLLSERCIDDATTVIWRLSLSLHLSFFLQFIMQLPSQKLKEIIKDMDDKNYNNLLSFWDNQLGDFIEHGTNRNATFTLHKEMMNHCDEVLAIAFSERLGGCKGYSLLLAAVKSSLPFAFLNGASSYAAYTTHLLHEHYTAGMYHQKLKMALYSTPHRTGTVNFGLDSQREMDHRDVVKGFRSGSSIKSIIPRMSIIDELGQAHLERNHIESKLRQKLPFSVIKNTDLKHVIPTAELILRRNGLETDVNIIPYNVYLIQKFVASESLFGCTKDDLPKVEEILGPKPLVDRVKKSKGTVICRTKFKQALLDKTEKDIAEEKRVKKVTKLTKNLDHLSSTMNACQAIVKPDCTKPKVLKATGIQQALLGLLLKVVDNPDFQVDNISLDTVKEADYEKLSAAKLAWIRQKKSPPTEIMQSVKVATIEFAGVKFKCKVPSGTEYLNFVEKAVLRPTLGMLPRLKRLVVCEEKYSYTPDDLKAATREQRQKARNSSIAHLKLSTELINEHKFQKEAITSTLEGKIQISTYLAKHSDKLKINNNITLDFDSEYILQGCQCEDESESCHCKRYAVPLRCKYSEENGFESSEMLTSIHQTKGEAEMAQVLEKQLQDKHIGIKIALALCLGGNDFIPKFHGMSHKKILEIFLKTPRLRCSLFNIQFEAVHSVTIDSSLYKDLVKQLYCPNKVDSSKMSLEEVRRLTIKPRQKRQNDPLAKNTRGLQLWMPPSSVLDRLVLLIGCQVDYLMTVGKSNAVLPNFLERGCLRKTESGDIEYDLGPDSFIGDINDLICLNSPSTGKEQTRKKNRKETPQKGCRRKIPLASTPNKTHK</sequence>
<evidence type="ECO:0000313" key="4">
    <source>
        <dbReference type="EMBL" id="CAG2197143.1"/>
    </source>
</evidence>
<feature type="region of interest" description="Disordered" evidence="2">
    <location>
        <begin position="1719"/>
        <end position="1755"/>
    </location>
</feature>
<dbReference type="OrthoDB" id="6173684at2759"/>
<dbReference type="PROSITE" id="PS50158">
    <property type="entry name" value="ZF_CCHC"/>
    <property type="match status" value="1"/>
</dbReference>
<evidence type="ECO:0000259" key="3">
    <source>
        <dbReference type="PROSITE" id="PS50158"/>
    </source>
</evidence>
<keyword evidence="1" id="KW-0479">Metal-binding</keyword>
<accession>A0A8S3QR31</accession>
<feature type="domain" description="CCHC-type" evidence="3">
    <location>
        <begin position="93"/>
        <end position="108"/>
    </location>
</feature>
<dbReference type="GO" id="GO:0008270">
    <property type="term" value="F:zinc ion binding"/>
    <property type="evidence" value="ECO:0007669"/>
    <property type="project" value="UniProtKB-KW"/>
</dbReference>